<protein>
    <recommendedName>
        <fullName evidence="4">Secreted protein</fullName>
    </recommendedName>
</protein>
<feature type="chain" id="PRO_5042504205" description="Secreted protein" evidence="1">
    <location>
        <begin position="18"/>
        <end position="149"/>
    </location>
</feature>
<dbReference type="EMBL" id="AEEC02000018">
    <property type="protein sequence ID" value="EOA04195.1"/>
    <property type="molecule type" value="Genomic_DNA"/>
</dbReference>
<dbReference type="AlphaFoldDB" id="A0AAI9IDV7"/>
<feature type="signal peptide" evidence="1">
    <location>
        <begin position="1"/>
        <end position="17"/>
    </location>
</feature>
<organism evidence="2 3">
    <name type="scientific">Herbaspirillum frisingense GSF30</name>
    <dbReference type="NCBI Taxonomy" id="864073"/>
    <lineage>
        <taxon>Bacteria</taxon>
        <taxon>Pseudomonadati</taxon>
        <taxon>Pseudomonadota</taxon>
        <taxon>Betaproteobacteria</taxon>
        <taxon>Burkholderiales</taxon>
        <taxon>Oxalobacteraceae</taxon>
        <taxon>Herbaspirillum</taxon>
    </lineage>
</organism>
<sequence>MLPWATMIMSAVASMKAATLSPLKSGAKASVMAAMSRLPCSSGQGWRCSMASRTFFSASSRVAAVFFHSAGLRRYSLDISRYRLSRLARMARVATRLLSDWPISRELASAPLTWPCGAGELAQAASKAAQGSSRGSSVVLVIGGQDETS</sequence>
<proteinExistence type="predicted"/>
<comment type="caution">
    <text evidence="2">The sequence shown here is derived from an EMBL/GenBank/DDBJ whole genome shotgun (WGS) entry which is preliminary data.</text>
</comment>
<accession>A0AAI9IDV7</accession>
<reference evidence="2 3" key="1">
    <citation type="journal article" date="2013" name="Front. Microbiol.">
        <title>The genome of the endophytic bacterium H. frisingense GSF30(T) identifies diverse strategies in the Herbaspirillum genus to interact with plants.</title>
        <authorList>
            <person name="Straub D."/>
            <person name="Rothballer M."/>
            <person name="Hartmann A."/>
            <person name="Ludewig U."/>
        </authorList>
    </citation>
    <scope>NUCLEOTIDE SEQUENCE [LARGE SCALE GENOMIC DNA]</scope>
    <source>
        <strain evidence="2 3">GSF30</strain>
    </source>
</reference>
<dbReference type="Proteomes" id="UP000006772">
    <property type="component" value="Unassembled WGS sequence"/>
</dbReference>
<evidence type="ECO:0008006" key="4">
    <source>
        <dbReference type="Google" id="ProtNLM"/>
    </source>
</evidence>
<evidence type="ECO:0000313" key="2">
    <source>
        <dbReference type="EMBL" id="EOA04195.1"/>
    </source>
</evidence>
<evidence type="ECO:0000313" key="3">
    <source>
        <dbReference type="Proteomes" id="UP000006772"/>
    </source>
</evidence>
<name>A0AAI9IDV7_9BURK</name>
<keyword evidence="1" id="KW-0732">Signal</keyword>
<gene>
    <name evidence="2" type="ORF">HFRIS_014005</name>
</gene>
<evidence type="ECO:0000256" key="1">
    <source>
        <dbReference type="SAM" id="SignalP"/>
    </source>
</evidence>